<dbReference type="CDD" id="cd00190">
    <property type="entry name" value="Tryp_SPc"/>
    <property type="match status" value="1"/>
</dbReference>
<dbReference type="PRINTS" id="PR00722">
    <property type="entry name" value="CHYMOTRYPSIN"/>
</dbReference>
<comment type="similarity">
    <text evidence="2">Belongs to the peptidase S1 family. CLIP subfamily.</text>
</comment>
<evidence type="ECO:0000259" key="3">
    <source>
        <dbReference type="PROSITE" id="PS50240"/>
    </source>
</evidence>
<dbReference type="Gene3D" id="2.40.10.10">
    <property type="entry name" value="Trypsin-like serine proteases"/>
    <property type="match status" value="1"/>
</dbReference>
<reference evidence="4 5" key="1">
    <citation type="submission" date="2019-01" db="EMBL/GenBank/DDBJ databases">
        <authorList>
            <person name="Sayadi A."/>
        </authorList>
    </citation>
    <scope>NUCLEOTIDE SEQUENCE [LARGE SCALE GENOMIC DNA]</scope>
</reference>
<name>A0A653DFX6_CALMS</name>
<evidence type="ECO:0000313" key="5">
    <source>
        <dbReference type="Proteomes" id="UP000410492"/>
    </source>
</evidence>
<dbReference type="InterPro" id="IPR001314">
    <property type="entry name" value="Peptidase_S1A"/>
</dbReference>
<dbReference type="OrthoDB" id="6746550at2759"/>
<accession>A0A653DFX6</accession>
<dbReference type="InterPro" id="IPR043504">
    <property type="entry name" value="Peptidase_S1_PA_chymotrypsin"/>
</dbReference>
<organism evidence="4 5">
    <name type="scientific">Callosobruchus maculatus</name>
    <name type="common">Southern cowpea weevil</name>
    <name type="synonym">Pulse bruchid</name>
    <dbReference type="NCBI Taxonomy" id="64391"/>
    <lineage>
        <taxon>Eukaryota</taxon>
        <taxon>Metazoa</taxon>
        <taxon>Ecdysozoa</taxon>
        <taxon>Arthropoda</taxon>
        <taxon>Hexapoda</taxon>
        <taxon>Insecta</taxon>
        <taxon>Pterygota</taxon>
        <taxon>Neoptera</taxon>
        <taxon>Endopterygota</taxon>
        <taxon>Coleoptera</taxon>
        <taxon>Polyphaga</taxon>
        <taxon>Cucujiformia</taxon>
        <taxon>Chrysomeloidea</taxon>
        <taxon>Chrysomelidae</taxon>
        <taxon>Bruchinae</taxon>
        <taxon>Bruchini</taxon>
        <taxon>Callosobruchus</taxon>
    </lineage>
</organism>
<keyword evidence="5" id="KW-1185">Reference proteome</keyword>
<evidence type="ECO:0000256" key="1">
    <source>
        <dbReference type="ARBA" id="ARBA00023157"/>
    </source>
</evidence>
<dbReference type="GO" id="GO:0004252">
    <property type="term" value="F:serine-type endopeptidase activity"/>
    <property type="evidence" value="ECO:0007669"/>
    <property type="project" value="InterPro"/>
</dbReference>
<dbReference type="AlphaFoldDB" id="A0A653DFX6"/>
<dbReference type="Proteomes" id="UP000410492">
    <property type="component" value="Unassembled WGS sequence"/>
</dbReference>
<dbReference type="PANTHER" id="PTHR24256">
    <property type="entry name" value="TRYPTASE-RELATED"/>
    <property type="match status" value="1"/>
</dbReference>
<dbReference type="InterPro" id="IPR009003">
    <property type="entry name" value="Peptidase_S1_PA"/>
</dbReference>
<dbReference type="GO" id="GO:0006508">
    <property type="term" value="P:proteolysis"/>
    <property type="evidence" value="ECO:0007669"/>
    <property type="project" value="InterPro"/>
</dbReference>
<dbReference type="InterPro" id="IPR001254">
    <property type="entry name" value="Trypsin_dom"/>
</dbReference>
<dbReference type="SMART" id="SM00020">
    <property type="entry name" value="Tryp_SPc"/>
    <property type="match status" value="1"/>
</dbReference>
<dbReference type="Pfam" id="PF00089">
    <property type="entry name" value="Trypsin"/>
    <property type="match status" value="1"/>
</dbReference>
<gene>
    <name evidence="4" type="ORF">CALMAC_LOCUS17260</name>
</gene>
<dbReference type="PROSITE" id="PS50240">
    <property type="entry name" value="TRYPSIN_DOM"/>
    <property type="match status" value="1"/>
</dbReference>
<evidence type="ECO:0000313" key="4">
    <source>
        <dbReference type="EMBL" id="VEN59113.1"/>
    </source>
</evidence>
<dbReference type="InterPro" id="IPR051487">
    <property type="entry name" value="Ser/Thr_Proteases_Immune/Dev"/>
</dbReference>
<sequence>MKIYIIFFCALRSIVGHRHRDMIPTIIEKAPWQVSVEYDGAFRCGAALLTPSWVVTVASCLVNMPNAHNVTVRAGSSFVGIGGQTRGVDHIHIHDSYGTGGQANDIGLLFLRKAFSGDITMKTLKLPHSEEQEFLQFPFTDHKRILTTGWSTGSKHGQLVQMHFPLVPWLHCNILYFGAKKVHLDQFCVGFQQENVCREDLGSPAVKDDRLLGLLVSGCDSDPKKPAIYTSVPSHVQWIKDTLLF</sequence>
<proteinExistence type="inferred from homology"/>
<dbReference type="EMBL" id="CAACVG010011904">
    <property type="protein sequence ID" value="VEN59113.1"/>
    <property type="molecule type" value="Genomic_DNA"/>
</dbReference>
<feature type="domain" description="Peptidase S1" evidence="3">
    <location>
        <begin position="14"/>
        <end position="244"/>
    </location>
</feature>
<keyword evidence="1" id="KW-1015">Disulfide bond</keyword>
<protein>
    <recommendedName>
        <fullName evidence="3">Peptidase S1 domain-containing protein</fullName>
    </recommendedName>
</protein>
<dbReference type="SUPFAM" id="SSF50494">
    <property type="entry name" value="Trypsin-like serine proteases"/>
    <property type="match status" value="1"/>
</dbReference>
<dbReference type="FunFam" id="2.40.10.10:FF:000068">
    <property type="entry name" value="transmembrane protease serine 2"/>
    <property type="match status" value="1"/>
</dbReference>
<evidence type="ECO:0000256" key="2">
    <source>
        <dbReference type="ARBA" id="ARBA00024195"/>
    </source>
</evidence>